<accession>A0A0C9YRA7</accession>
<sequence>LGSELVWERDYYQALVSVADGLFRESSPTASIQIAGNSERNLRIYPCGIQLAVP</sequence>
<dbReference type="EMBL" id="KN833695">
    <property type="protein sequence ID" value="KIK27575.1"/>
    <property type="molecule type" value="Genomic_DNA"/>
</dbReference>
<organism evidence="1 2">
    <name type="scientific">Pisolithus microcarpus 441</name>
    <dbReference type="NCBI Taxonomy" id="765257"/>
    <lineage>
        <taxon>Eukaryota</taxon>
        <taxon>Fungi</taxon>
        <taxon>Dikarya</taxon>
        <taxon>Basidiomycota</taxon>
        <taxon>Agaricomycotina</taxon>
        <taxon>Agaricomycetes</taxon>
        <taxon>Agaricomycetidae</taxon>
        <taxon>Boletales</taxon>
        <taxon>Sclerodermatineae</taxon>
        <taxon>Pisolithaceae</taxon>
        <taxon>Pisolithus</taxon>
    </lineage>
</organism>
<dbReference type="Proteomes" id="UP000054018">
    <property type="component" value="Unassembled WGS sequence"/>
</dbReference>
<dbReference type="HOGENOM" id="CLU_3051215_0_0_1"/>
<protein>
    <submittedName>
        <fullName evidence="1">Unplaced genomic scaffold scaffold_11, whole genome shotgun sequence</fullName>
    </submittedName>
</protein>
<name>A0A0C9YRA7_9AGAM</name>
<feature type="non-terminal residue" evidence="1">
    <location>
        <position position="1"/>
    </location>
</feature>
<gene>
    <name evidence="1" type="ORF">PISMIDRAFT_674450</name>
</gene>
<evidence type="ECO:0000313" key="2">
    <source>
        <dbReference type="Proteomes" id="UP000054018"/>
    </source>
</evidence>
<evidence type="ECO:0000313" key="1">
    <source>
        <dbReference type="EMBL" id="KIK27575.1"/>
    </source>
</evidence>
<reference evidence="2" key="2">
    <citation type="submission" date="2015-01" db="EMBL/GenBank/DDBJ databases">
        <title>Evolutionary Origins and Diversification of the Mycorrhizal Mutualists.</title>
        <authorList>
            <consortium name="DOE Joint Genome Institute"/>
            <consortium name="Mycorrhizal Genomics Consortium"/>
            <person name="Kohler A."/>
            <person name="Kuo A."/>
            <person name="Nagy L.G."/>
            <person name="Floudas D."/>
            <person name="Copeland A."/>
            <person name="Barry K.W."/>
            <person name="Cichocki N."/>
            <person name="Veneault-Fourrey C."/>
            <person name="LaButti K."/>
            <person name="Lindquist E.A."/>
            <person name="Lipzen A."/>
            <person name="Lundell T."/>
            <person name="Morin E."/>
            <person name="Murat C."/>
            <person name="Riley R."/>
            <person name="Ohm R."/>
            <person name="Sun H."/>
            <person name="Tunlid A."/>
            <person name="Henrissat B."/>
            <person name="Grigoriev I.V."/>
            <person name="Hibbett D.S."/>
            <person name="Martin F."/>
        </authorList>
    </citation>
    <scope>NUCLEOTIDE SEQUENCE [LARGE SCALE GENOMIC DNA]</scope>
    <source>
        <strain evidence="2">441</strain>
    </source>
</reference>
<keyword evidence="2" id="KW-1185">Reference proteome</keyword>
<reference evidence="1 2" key="1">
    <citation type="submission" date="2014-04" db="EMBL/GenBank/DDBJ databases">
        <authorList>
            <consortium name="DOE Joint Genome Institute"/>
            <person name="Kuo A."/>
            <person name="Kohler A."/>
            <person name="Costa M.D."/>
            <person name="Nagy L.G."/>
            <person name="Floudas D."/>
            <person name="Copeland A."/>
            <person name="Barry K.W."/>
            <person name="Cichocki N."/>
            <person name="Veneault-Fourrey C."/>
            <person name="LaButti K."/>
            <person name="Lindquist E.A."/>
            <person name="Lipzen A."/>
            <person name="Lundell T."/>
            <person name="Morin E."/>
            <person name="Murat C."/>
            <person name="Sun H."/>
            <person name="Tunlid A."/>
            <person name="Henrissat B."/>
            <person name="Grigoriev I.V."/>
            <person name="Hibbett D.S."/>
            <person name="Martin F."/>
            <person name="Nordberg H.P."/>
            <person name="Cantor M.N."/>
            <person name="Hua S.X."/>
        </authorList>
    </citation>
    <scope>NUCLEOTIDE SEQUENCE [LARGE SCALE GENOMIC DNA]</scope>
    <source>
        <strain evidence="1 2">441</strain>
    </source>
</reference>
<proteinExistence type="predicted"/>
<dbReference type="AlphaFoldDB" id="A0A0C9YRA7"/>